<accession>A0ACB9L982</accession>
<gene>
    <name evidence="1" type="ORF">L6164_029416</name>
</gene>
<dbReference type="EMBL" id="CM039437">
    <property type="protein sequence ID" value="KAI4306108.1"/>
    <property type="molecule type" value="Genomic_DNA"/>
</dbReference>
<evidence type="ECO:0000313" key="1">
    <source>
        <dbReference type="EMBL" id="KAI4306108.1"/>
    </source>
</evidence>
<proteinExistence type="predicted"/>
<protein>
    <submittedName>
        <fullName evidence="1">Uncharacterized protein</fullName>
    </submittedName>
</protein>
<organism evidence="1 2">
    <name type="scientific">Bauhinia variegata</name>
    <name type="common">Purple orchid tree</name>
    <name type="synonym">Phanera variegata</name>
    <dbReference type="NCBI Taxonomy" id="167791"/>
    <lineage>
        <taxon>Eukaryota</taxon>
        <taxon>Viridiplantae</taxon>
        <taxon>Streptophyta</taxon>
        <taxon>Embryophyta</taxon>
        <taxon>Tracheophyta</taxon>
        <taxon>Spermatophyta</taxon>
        <taxon>Magnoliopsida</taxon>
        <taxon>eudicotyledons</taxon>
        <taxon>Gunneridae</taxon>
        <taxon>Pentapetalae</taxon>
        <taxon>rosids</taxon>
        <taxon>fabids</taxon>
        <taxon>Fabales</taxon>
        <taxon>Fabaceae</taxon>
        <taxon>Cercidoideae</taxon>
        <taxon>Cercideae</taxon>
        <taxon>Bauhiniinae</taxon>
        <taxon>Bauhinia</taxon>
    </lineage>
</organism>
<dbReference type="Proteomes" id="UP000828941">
    <property type="component" value="Chromosome 12"/>
</dbReference>
<sequence length="295" mass="32340">MGGAILHINGNFNFHFSCRSNLDRSRLPAKPAMVKFQPAESYWASVNAEIEASLRQAIPVKEPLVVFEPMHHLVSAAPPTTAPSLCIAACEVVGGRRDQAMAAASALLLMHAATYTHENLPLTDRPKIDHVFGPHIELQTGDGMIAFGFELLAKSIQPGQNNSDRILRVIIEISRAMGSEGVIDGQYCKILGTQSVGSDSCRVDWMKQAIEKIEGRLHACGAACGAMLGGGSEEEIEILRRYGFYVGMIQGMLELDKRKEKGSMEEVEELRNLALKELEVFESRKIEAISCFINV</sequence>
<name>A0ACB9L982_BAUVA</name>
<reference evidence="1 2" key="1">
    <citation type="journal article" date="2022" name="DNA Res.">
        <title>Chromosomal-level genome assembly of the orchid tree Bauhinia variegata (Leguminosae; Cercidoideae) supports the allotetraploid origin hypothesis of Bauhinia.</title>
        <authorList>
            <person name="Zhong Y."/>
            <person name="Chen Y."/>
            <person name="Zheng D."/>
            <person name="Pang J."/>
            <person name="Liu Y."/>
            <person name="Luo S."/>
            <person name="Meng S."/>
            <person name="Qian L."/>
            <person name="Wei D."/>
            <person name="Dai S."/>
            <person name="Zhou R."/>
        </authorList>
    </citation>
    <scope>NUCLEOTIDE SEQUENCE [LARGE SCALE GENOMIC DNA]</scope>
    <source>
        <strain evidence="1">BV-YZ2020</strain>
    </source>
</reference>
<comment type="caution">
    <text evidence="1">The sequence shown here is derived from an EMBL/GenBank/DDBJ whole genome shotgun (WGS) entry which is preliminary data.</text>
</comment>
<keyword evidence="2" id="KW-1185">Reference proteome</keyword>
<evidence type="ECO:0000313" key="2">
    <source>
        <dbReference type="Proteomes" id="UP000828941"/>
    </source>
</evidence>